<sequence>MQRLLSAILSHFRLRSSIEQPFIHSEGECV</sequence>
<evidence type="ECO:0000313" key="1">
    <source>
        <dbReference type="EMBL" id="MBX46759.1"/>
    </source>
</evidence>
<name>A0A2P2NWG5_RHIMU</name>
<reference evidence="1" key="1">
    <citation type="submission" date="2018-02" db="EMBL/GenBank/DDBJ databases">
        <title>Rhizophora mucronata_Transcriptome.</title>
        <authorList>
            <person name="Meera S.P."/>
            <person name="Sreeshan A."/>
            <person name="Augustine A."/>
        </authorList>
    </citation>
    <scope>NUCLEOTIDE SEQUENCE</scope>
    <source>
        <tissue evidence="1">Leaf</tissue>
    </source>
</reference>
<organism evidence="1">
    <name type="scientific">Rhizophora mucronata</name>
    <name type="common">Asiatic mangrove</name>
    <dbReference type="NCBI Taxonomy" id="61149"/>
    <lineage>
        <taxon>Eukaryota</taxon>
        <taxon>Viridiplantae</taxon>
        <taxon>Streptophyta</taxon>
        <taxon>Embryophyta</taxon>
        <taxon>Tracheophyta</taxon>
        <taxon>Spermatophyta</taxon>
        <taxon>Magnoliopsida</taxon>
        <taxon>eudicotyledons</taxon>
        <taxon>Gunneridae</taxon>
        <taxon>Pentapetalae</taxon>
        <taxon>rosids</taxon>
        <taxon>fabids</taxon>
        <taxon>Malpighiales</taxon>
        <taxon>Rhizophoraceae</taxon>
        <taxon>Rhizophora</taxon>
    </lineage>
</organism>
<accession>A0A2P2NWG5</accession>
<dbReference type="AlphaFoldDB" id="A0A2P2NWG5"/>
<dbReference type="EMBL" id="GGEC01066275">
    <property type="protein sequence ID" value="MBX46759.1"/>
    <property type="molecule type" value="Transcribed_RNA"/>
</dbReference>
<protein>
    <submittedName>
        <fullName evidence="1">Uncharacterized protein</fullName>
    </submittedName>
</protein>
<proteinExistence type="predicted"/>